<accession>A0A067PHW5</accession>
<proteinExistence type="predicted"/>
<keyword evidence="1" id="KW-0812">Transmembrane</keyword>
<dbReference type="EMBL" id="KL197728">
    <property type="protein sequence ID" value="KDQ54483.1"/>
    <property type="molecule type" value="Genomic_DNA"/>
</dbReference>
<dbReference type="OrthoDB" id="2953532at2759"/>
<protein>
    <recommendedName>
        <fullName evidence="5">Extracellular membrane protein CFEM domain-containing protein</fullName>
    </recommendedName>
</protein>
<feature type="transmembrane region" description="Helical" evidence="1">
    <location>
        <begin position="144"/>
        <end position="167"/>
    </location>
</feature>
<organism evidence="3 4">
    <name type="scientific">Jaapia argillacea MUCL 33604</name>
    <dbReference type="NCBI Taxonomy" id="933084"/>
    <lineage>
        <taxon>Eukaryota</taxon>
        <taxon>Fungi</taxon>
        <taxon>Dikarya</taxon>
        <taxon>Basidiomycota</taxon>
        <taxon>Agaricomycotina</taxon>
        <taxon>Agaricomycetes</taxon>
        <taxon>Agaricomycetidae</taxon>
        <taxon>Jaapiales</taxon>
        <taxon>Jaapiaceae</taxon>
        <taxon>Jaapia</taxon>
    </lineage>
</organism>
<dbReference type="HOGENOM" id="CLU_132808_0_0_1"/>
<feature type="chain" id="PRO_5001643194" description="Extracellular membrane protein CFEM domain-containing protein" evidence="2">
    <location>
        <begin position="20"/>
        <end position="170"/>
    </location>
</feature>
<gene>
    <name evidence="3" type="ORF">JAAARDRAFT_38152</name>
</gene>
<keyword evidence="4" id="KW-1185">Reference proteome</keyword>
<feature type="transmembrane region" description="Helical" evidence="1">
    <location>
        <begin position="108"/>
        <end position="132"/>
    </location>
</feature>
<keyword evidence="1" id="KW-1133">Transmembrane helix</keyword>
<sequence length="170" mass="17212">MHSFFILAFFATLAGRVLALNIAIGGAVGNVNASQFLAIPDPQITADCLTSCTPANTAILNCGDTNDTCLCSSDTVTAITACEQCMFADIINKNVKMPDPRAGSTPALAAYAAACLASVNVTIPPASIALALPQNWDGPAGLGLNMPATVVTVAVGAFLGGSAMFLLSTM</sequence>
<keyword evidence="1" id="KW-0472">Membrane</keyword>
<dbReference type="Proteomes" id="UP000027265">
    <property type="component" value="Unassembled WGS sequence"/>
</dbReference>
<keyword evidence="2" id="KW-0732">Signal</keyword>
<evidence type="ECO:0000313" key="4">
    <source>
        <dbReference type="Proteomes" id="UP000027265"/>
    </source>
</evidence>
<evidence type="ECO:0000256" key="1">
    <source>
        <dbReference type="SAM" id="Phobius"/>
    </source>
</evidence>
<feature type="signal peptide" evidence="2">
    <location>
        <begin position="1"/>
        <end position="19"/>
    </location>
</feature>
<evidence type="ECO:0008006" key="5">
    <source>
        <dbReference type="Google" id="ProtNLM"/>
    </source>
</evidence>
<reference evidence="4" key="1">
    <citation type="journal article" date="2014" name="Proc. Natl. Acad. Sci. U.S.A.">
        <title>Extensive sampling of basidiomycete genomes demonstrates inadequacy of the white-rot/brown-rot paradigm for wood decay fungi.</title>
        <authorList>
            <person name="Riley R."/>
            <person name="Salamov A.A."/>
            <person name="Brown D.W."/>
            <person name="Nagy L.G."/>
            <person name="Floudas D."/>
            <person name="Held B.W."/>
            <person name="Levasseur A."/>
            <person name="Lombard V."/>
            <person name="Morin E."/>
            <person name="Otillar R."/>
            <person name="Lindquist E.A."/>
            <person name="Sun H."/>
            <person name="LaButti K.M."/>
            <person name="Schmutz J."/>
            <person name="Jabbour D."/>
            <person name="Luo H."/>
            <person name="Baker S.E."/>
            <person name="Pisabarro A.G."/>
            <person name="Walton J.D."/>
            <person name="Blanchette R.A."/>
            <person name="Henrissat B."/>
            <person name="Martin F."/>
            <person name="Cullen D."/>
            <person name="Hibbett D.S."/>
            <person name="Grigoriev I.V."/>
        </authorList>
    </citation>
    <scope>NUCLEOTIDE SEQUENCE [LARGE SCALE GENOMIC DNA]</scope>
    <source>
        <strain evidence="4">MUCL 33604</strain>
    </source>
</reference>
<dbReference type="InParanoid" id="A0A067PHW5"/>
<evidence type="ECO:0000313" key="3">
    <source>
        <dbReference type="EMBL" id="KDQ54483.1"/>
    </source>
</evidence>
<name>A0A067PHW5_9AGAM</name>
<evidence type="ECO:0000256" key="2">
    <source>
        <dbReference type="SAM" id="SignalP"/>
    </source>
</evidence>
<dbReference type="AlphaFoldDB" id="A0A067PHW5"/>